<dbReference type="Proteomes" id="UP001161423">
    <property type="component" value="Unassembled WGS sequence"/>
</dbReference>
<organism evidence="3 4">
    <name type="scientific">Methylophaga thalassica</name>
    <dbReference type="NCBI Taxonomy" id="40223"/>
    <lineage>
        <taxon>Bacteria</taxon>
        <taxon>Pseudomonadati</taxon>
        <taxon>Pseudomonadota</taxon>
        <taxon>Gammaproteobacteria</taxon>
        <taxon>Thiotrichales</taxon>
        <taxon>Piscirickettsiaceae</taxon>
        <taxon>Methylophaga</taxon>
    </lineage>
</organism>
<comment type="caution">
    <text evidence="3">The sequence shown here is derived from an EMBL/GenBank/DDBJ whole genome shotgun (WGS) entry which is preliminary data.</text>
</comment>
<dbReference type="PANTHER" id="PTHR46401:SF2">
    <property type="entry name" value="GLYCOSYLTRANSFERASE WBBK-RELATED"/>
    <property type="match status" value="1"/>
</dbReference>
<evidence type="ECO:0000313" key="3">
    <source>
        <dbReference type="EMBL" id="GLP99813.1"/>
    </source>
</evidence>
<name>A0ABQ5TXB4_9GAMM</name>
<dbReference type="SUPFAM" id="SSF53756">
    <property type="entry name" value="UDP-Glycosyltransferase/glycogen phosphorylase"/>
    <property type="match status" value="1"/>
</dbReference>
<evidence type="ECO:0000259" key="2">
    <source>
        <dbReference type="Pfam" id="PF00534"/>
    </source>
</evidence>
<protein>
    <recommendedName>
        <fullName evidence="2">Glycosyl transferase family 1 domain-containing protein</fullName>
    </recommendedName>
</protein>
<reference evidence="3" key="2">
    <citation type="submission" date="2023-01" db="EMBL/GenBank/DDBJ databases">
        <title>Draft genome sequence of Methylophaga thalassica strain NBRC 102424.</title>
        <authorList>
            <person name="Sun Q."/>
            <person name="Mori K."/>
        </authorList>
    </citation>
    <scope>NUCLEOTIDE SEQUENCE</scope>
    <source>
        <strain evidence="3">NBRC 102424</strain>
    </source>
</reference>
<dbReference type="Pfam" id="PF00534">
    <property type="entry name" value="Glycos_transf_1"/>
    <property type="match status" value="1"/>
</dbReference>
<feature type="domain" description="Glycosyl transferase family 1" evidence="2">
    <location>
        <begin position="160"/>
        <end position="255"/>
    </location>
</feature>
<evidence type="ECO:0000256" key="1">
    <source>
        <dbReference type="ARBA" id="ARBA00022679"/>
    </source>
</evidence>
<sequence length="281" mass="31551">MLNKAGYKAYPVLMGKYHGNFFGFDVETLSYDEALAHMGEDDIVVATEFSPYQAFLFPAQTKVLFLQNLVGLRRWLKSDDKKKSYLDLGYDEVMTCSQFCSNFVEKDMEISVTTMTNGIDLNVFLPKPELRVEHRILAMSRKNPHDLALIKRGMAEHGVDIRVVDGLTQDELIKEYQAADIFIATGYPEGFSLPPIEAMACGAVVVGFTGGAGEEFMIHQQTALVADDGDTQSVITHLQMLIKDSILKEQIRTEGLKKAREYGLDKLQINLTAFYQKLSNK</sequence>
<dbReference type="Gene3D" id="3.40.50.2000">
    <property type="entry name" value="Glycogen Phosphorylase B"/>
    <property type="match status" value="1"/>
</dbReference>
<dbReference type="InterPro" id="IPR001296">
    <property type="entry name" value="Glyco_trans_1"/>
</dbReference>
<accession>A0ABQ5TXB4</accession>
<keyword evidence="1" id="KW-0808">Transferase</keyword>
<dbReference type="PANTHER" id="PTHR46401">
    <property type="entry name" value="GLYCOSYLTRANSFERASE WBBK-RELATED"/>
    <property type="match status" value="1"/>
</dbReference>
<reference evidence="3" key="1">
    <citation type="journal article" date="2014" name="Int. J. Syst. Evol. Microbiol.">
        <title>Complete genome of a new Firmicutes species belonging to the dominant human colonic microbiota ('Ruminococcus bicirculans') reveals two chromosomes and a selective capacity to utilize plant glucans.</title>
        <authorList>
            <consortium name="NISC Comparative Sequencing Program"/>
            <person name="Wegmann U."/>
            <person name="Louis P."/>
            <person name="Goesmann A."/>
            <person name="Henrissat B."/>
            <person name="Duncan S.H."/>
            <person name="Flint H.J."/>
        </authorList>
    </citation>
    <scope>NUCLEOTIDE SEQUENCE</scope>
    <source>
        <strain evidence="3">NBRC 102424</strain>
    </source>
</reference>
<dbReference type="EMBL" id="BSND01000005">
    <property type="protein sequence ID" value="GLP99813.1"/>
    <property type="molecule type" value="Genomic_DNA"/>
</dbReference>
<keyword evidence="4" id="KW-1185">Reference proteome</keyword>
<proteinExistence type="predicted"/>
<dbReference type="CDD" id="cd03801">
    <property type="entry name" value="GT4_PimA-like"/>
    <property type="match status" value="1"/>
</dbReference>
<gene>
    <name evidence="3" type="ORF">GCM10007891_16670</name>
</gene>
<evidence type="ECO:0000313" key="4">
    <source>
        <dbReference type="Proteomes" id="UP001161423"/>
    </source>
</evidence>